<keyword evidence="5 6" id="KW-0539">Nucleus</keyword>
<dbReference type="GO" id="GO:0005524">
    <property type="term" value="F:ATP binding"/>
    <property type="evidence" value="ECO:0007669"/>
    <property type="project" value="UniProtKB-UniRule"/>
</dbReference>
<dbReference type="InterPro" id="IPR010655">
    <property type="entry name" value="Clp1_C"/>
</dbReference>
<dbReference type="Gene3D" id="3.40.50.300">
    <property type="entry name" value="P-loop containing nucleotide triphosphate hydrolases"/>
    <property type="match status" value="1"/>
</dbReference>
<feature type="binding site" evidence="6">
    <location>
        <begin position="121"/>
        <end position="126"/>
    </location>
    <ligand>
        <name>ATP</name>
        <dbReference type="ChEBI" id="CHEBI:30616"/>
    </ligand>
</feature>
<dbReference type="InterPro" id="IPR045116">
    <property type="entry name" value="Clp1/Grc3"/>
</dbReference>
<dbReference type="PANTHER" id="PTHR12755:SF6">
    <property type="entry name" value="POLYRIBONUCLEOTIDE 5'-HYDROXYL-KINASE CLP1"/>
    <property type="match status" value="1"/>
</dbReference>
<name>A0AAV2QFP4_MEGNR</name>
<dbReference type="Proteomes" id="UP001497623">
    <property type="component" value="Unassembled WGS sequence"/>
</dbReference>
<dbReference type="FunFam" id="2.40.30.330:FF:000001">
    <property type="entry name" value="Protein CLP1 homolog"/>
    <property type="match status" value="1"/>
</dbReference>
<dbReference type="FunFam" id="2.60.120.1030:FF:000001">
    <property type="entry name" value="Protein CLP1 homolog 5"/>
    <property type="match status" value="1"/>
</dbReference>
<feature type="binding site" evidence="6">
    <location>
        <position position="54"/>
    </location>
    <ligand>
        <name>ATP</name>
        <dbReference type="ChEBI" id="CHEBI:30616"/>
    </ligand>
</feature>
<dbReference type="InterPro" id="IPR027417">
    <property type="entry name" value="P-loop_NTPase"/>
</dbReference>
<dbReference type="Pfam" id="PF06807">
    <property type="entry name" value="Clp1"/>
    <property type="match status" value="1"/>
</dbReference>
<evidence type="ECO:0000259" key="9">
    <source>
        <dbReference type="Pfam" id="PF16575"/>
    </source>
</evidence>
<dbReference type="Gene3D" id="2.40.30.330">
    <property type="entry name" value="Pre-mRNA cleavage complex subunit Clp1, C-terminal domain"/>
    <property type="match status" value="1"/>
</dbReference>
<evidence type="ECO:0000259" key="8">
    <source>
        <dbReference type="Pfam" id="PF16573"/>
    </source>
</evidence>
<comment type="function">
    <text evidence="6">Required for endonucleolytic cleavage during polyadenylation-dependent pre-mRNA 3'-end formation.</text>
</comment>
<dbReference type="AlphaFoldDB" id="A0AAV2QFP4"/>
<comment type="similarity">
    <text evidence="6">Belongs to the Clp1 family. Clp1 subfamily.</text>
</comment>
<reference evidence="10 11" key="1">
    <citation type="submission" date="2024-05" db="EMBL/GenBank/DDBJ databases">
        <authorList>
            <person name="Wallberg A."/>
        </authorList>
    </citation>
    <scope>NUCLEOTIDE SEQUENCE [LARGE SCALE GENOMIC DNA]</scope>
</reference>
<proteinExistence type="inferred from homology"/>
<dbReference type="SUPFAM" id="SSF52540">
    <property type="entry name" value="P-loop containing nucleoside triphosphate hydrolases"/>
    <property type="match status" value="2"/>
</dbReference>
<dbReference type="GO" id="GO:0006388">
    <property type="term" value="P:tRNA splicing, via endonucleolytic cleavage and ligation"/>
    <property type="evidence" value="ECO:0007669"/>
    <property type="project" value="TreeGrafter"/>
</dbReference>
<feature type="domain" description="Clp1 C-terminal" evidence="7">
    <location>
        <begin position="309"/>
        <end position="418"/>
    </location>
</feature>
<dbReference type="Pfam" id="PF16573">
    <property type="entry name" value="CLP1_N"/>
    <property type="match status" value="1"/>
</dbReference>
<accession>A0AAV2QFP4</accession>
<comment type="caution">
    <text evidence="10">The sequence shown here is derived from an EMBL/GenBank/DDBJ whole genome shotgun (WGS) entry which is preliminary data.</text>
</comment>
<dbReference type="GO" id="GO:0031124">
    <property type="term" value="P:mRNA 3'-end processing"/>
    <property type="evidence" value="ECO:0007669"/>
    <property type="project" value="UniProtKB-UniRule"/>
</dbReference>
<dbReference type="FunFam" id="3.40.50.300:FF:000454">
    <property type="entry name" value="Protein CLP1 homolog"/>
    <property type="match status" value="1"/>
</dbReference>
<gene>
    <name evidence="10" type="ORF">MNOR_LOCUS10723</name>
</gene>
<feature type="domain" description="Clp1 N-terminal" evidence="8">
    <location>
        <begin position="7"/>
        <end position="99"/>
    </location>
</feature>
<evidence type="ECO:0000256" key="6">
    <source>
        <dbReference type="HAMAP-Rule" id="MF_03035"/>
    </source>
</evidence>
<evidence type="ECO:0000313" key="10">
    <source>
        <dbReference type="EMBL" id="CAL4078689.1"/>
    </source>
</evidence>
<dbReference type="InterPro" id="IPR028606">
    <property type="entry name" value="Clp1"/>
</dbReference>
<dbReference type="HAMAP" id="MF_03035">
    <property type="entry name" value="Clp1"/>
    <property type="match status" value="1"/>
</dbReference>
<sequence length="420" mass="46662">MSERDYTLEPDSELRFEVEGKKEVVVLNLLKGKAEIFGTEITPEKPYSFHSGAKVAVFTWHGCSIKLKGNTEGTYIAKETPMVMYLNTHACLERLRKQADEGLAKGEEARGPVTMIVGPTDVGKSTLCRILLNYAVRMQRRPLFVDLDIGQGAIAIPGSIGAVLVERAASIDEGFSQEAPLVYNFGHIAPNSNMTLYNILVSRMAQTVQEKIVSNRKVAASGVVINTCGWVKDDGYRSLTHVAQSFEVDIIIVLDQERLYNELVQDIPFIKVVFLPKSGGVVERTRAMRISARDDRIRDYFYGIKTKYHPHSFDVRLNSVQIYKIGAPALPDSCMPADMKMDDHMTKLVKIDPSGKLQHHMLAVTLTTDPEDLLATNVAGFICVVDVDEEAGTMKVLSPQPKPLPDTILILTEVQYMDSN</sequence>
<dbReference type="Pfam" id="PF16575">
    <property type="entry name" value="CLP1_P"/>
    <property type="match status" value="1"/>
</dbReference>
<dbReference type="InterPro" id="IPR032324">
    <property type="entry name" value="Clp1_N"/>
</dbReference>
<evidence type="ECO:0000313" key="11">
    <source>
        <dbReference type="Proteomes" id="UP001497623"/>
    </source>
</evidence>
<dbReference type="GO" id="GO:0007420">
    <property type="term" value="P:brain development"/>
    <property type="evidence" value="ECO:0007669"/>
    <property type="project" value="UniProtKB-ARBA"/>
</dbReference>
<dbReference type="GO" id="GO:0051731">
    <property type="term" value="F:polynucleotide 5'-hydroxyl-kinase activity"/>
    <property type="evidence" value="ECO:0007669"/>
    <property type="project" value="InterPro"/>
</dbReference>
<dbReference type="PANTHER" id="PTHR12755">
    <property type="entry name" value="CLEAVAGE/POLYADENYLATION FACTOR IA SUBUNIT CLP1P"/>
    <property type="match status" value="1"/>
</dbReference>
<evidence type="ECO:0000256" key="3">
    <source>
        <dbReference type="ARBA" id="ARBA00022741"/>
    </source>
</evidence>
<keyword evidence="11" id="KW-1185">Reference proteome</keyword>
<evidence type="ECO:0000259" key="7">
    <source>
        <dbReference type="Pfam" id="PF06807"/>
    </source>
</evidence>
<dbReference type="InterPro" id="IPR032319">
    <property type="entry name" value="CLP1_P"/>
</dbReference>
<evidence type="ECO:0000256" key="2">
    <source>
        <dbReference type="ARBA" id="ARBA00022664"/>
    </source>
</evidence>
<evidence type="ECO:0000256" key="4">
    <source>
        <dbReference type="ARBA" id="ARBA00022840"/>
    </source>
</evidence>
<dbReference type="InterPro" id="IPR038238">
    <property type="entry name" value="Clp1_C_sf"/>
</dbReference>
<feature type="domain" description="Clp1 P-loop" evidence="9">
    <location>
        <begin position="118"/>
        <end position="303"/>
    </location>
</feature>
<feature type="binding site" evidence="6">
    <location>
        <position position="13"/>
    </location>
    <ligand>
        <name>ATP</name>
        <dbReference type="ChEBI" id="CHEBI:30616"/>
    </ligand>
</feature>
<dbReference type="GO" id="GO:0005849">
    <property type="term" value="C:mRNA cleavage factor complex"/>
    <property type="evidence" value="ECO:0007669"/>
    <property type="project" value="InterPro"/>
</dbReference>
<keyword evidence="4 6" id="KW-0067">ATP-binding</keyword>
<organism evidence="10 11">
    <name type="scientific">Meganyctiphanes norvegica</name>
    <name type="common">Northern krill</name>
    <name type="synonym">Thysanopoda norvegica</name>
    <dbReference type="NCBI Taxonomy" id="48144"/>
    <lineage>
        <taxon>Eukaryota</taxon>
        <taxon>Metazoa</taxon>
        <taxon>Ecdysozoa</taxon>
        <taxon>Arthropoda</taxon>
        <taxon>Crustacea</taxon>
        <taxon>Multicrustacea</taxon>
        <taxon>Malacostraca</taxon>
        <taxon>Eumalacostraca</taxon>
        <taxon>Eucarida</taxon>
        <taxon>Euphausiacea</taxon>
        <taxon>Euphausiidae</taxon>
        <taxon>Meganyctiphanes</taxon>
    </lineage>
</organism>
<evidence type="ECO:0000256" key="1">
    <source>
        <dbReference type="ARBA" id="ARBA00004123"/>
    </source>
</evidence>
<dbReference type="EMBL" id="CAXKWB010005494">
    <property type="protein sequence ID" value="CAL4078689.1"/>
    <property type="molecule type" value="Genomic_DNA"/>
</dbReference>
<evidence type="ECO:0000256" key="5">
    <source>
        <dbReference type="ARBA" id="ARBA00023242"/>
    </source>
</evidence>
<dbReference type="Gene3D" id="2.60.120.1030">
    <property type="entry name" value="Clp1, DNA binding domain"/>
    <property type="match status" value="1"/>
</dbReference>
<protein>
    <recommendedName>
        <fullName evidence="6">Protein CLP1 homolog</fullName>
    </recommendedName>
</protein>
<dbReference type="InterPro" id="IPR038239">
    <property type="entry name" value="Clp1_N_sf"/>
</dbReference>
<keyword evidence="2 6" id="KW-0507">mRNA processing</keyword>
<comment type="subcellular location">
    <subcellularLocation>
        <location evidence="1 6">Nucleus</location>
    </subcellularLocation>
</comment>
<keyword evidence="3 6" id="KW-0547">Nucleotide-binding</keyword>